<dbReference type="GO" id="GO:0055085">
    <property type="term" value="P:transmembrane transport"/>
    <property type="evidence" value="ECO:0007669"/>
    <property type="project" value="InterPro"/>
</dbReference>
<dbReference type="OrthoDB" id="9793448at2"/>
<sequence length="279" mass="30845">MNNLIKGKMAKFFIQLFLILYAIIQIYPLIWMVLFSLKDNNEIYGGNVAGLPNPPKWENYTNAITQASVLKYFFNSAFVTGVTIIAVIILASMTAYAISRMKWKLSNATMIAFLLGMMVPVHAALLPLFIILKNINLYNTYLSLIIPYTAFGLPMAIILFSSFMKGIPRELEESAAIDGCSIYRIFSVIVIPLIRPAIATVAIFTYLASWNELMFAITFISKDQLKTITVGIMSMVGTYVTEWGPIGAGLVIATLPTVIIYVLLSEQVQKSLVAGAVKG</sequence>
<comment type="subcellular location">
    <subcellularLocation>
        <location evidence="1 7">Cell membrane</location>
        <topology evidence="1 7">Multi-pass membrane protein</topology>
    </subcellularLocation>
</comment>
<feature type="transmembrane region" description="Helical" evidence="7">
    <location>
        <begin position="110"/>
        <end position="132"/>
    </location>
</feature>
<dbReference type="InterPro" id="IPR035906">
    <property type="entry name" value="MetI-like_sf"/>
</dbReference>
<evidence type="ECO:0000256" key="5">
    <source>
        <dbReference type="ARBA" id="ARBA00022989"/>
    </source>
</evidence>
<reference evidence="8 9" key="1">
    <citation type="submission" date="2020-09" db="EMBL/GenBank/DDBJ databases">
        <title>Characterization and genome sequencing of Ruminiclostridium sp. nov. MA18.</title>
        <authorList>
            <person name="Rettenmaier R."/>
            <person name="Kowollik M.-L."/>
            <person name="Liebl W."/>
            <person name="Zverlov V."/>
        </authorList>
    </citation>
    <scope>NUCLEOTIDE SEQUENCE [LARGE SCALE GENOMIC DNA]</scope>
    <source>
        <strain evidence="8 9">MA18</strain>
    </source>
</reference>
<feature type="transmembrane region" description="Helical" evidence="7">
    <location>
        <begin position="12"/>
        <end position="34"/>
    </location>
</feature>
<comment type="similarity">
    <text evidence="7">Belongs to the binding-protein-dependent transport system permease family.</text>
</comment>
<dbReference type="Proteomes" id="UP000306409">
    <property type="component" value="Chromosome"/>
</dbReference>
<evidence type="ECO:0000256" key="4">
    <source>
        <dbReference type="ARBA" id="ARBA00022692"/>
    </source>
</evidence>
<dbReference type="CDD" id="cd06261">
    <property type="entry name" value="TM_PBP2"/>
    <property type="match status" value="1"/>
</dbReference>
<dbReference type="PANTHER" id="PTHR43744">
    <property type="entry name" value="ABC TRANSPORTER PERMEASE PROTEIN MG189-RELATED-RELATED"/>
    <property type="match status" value="1"/>
</dbReference>
<protein>
    <submittedName>
        <fullName evidence="8">Carbohydrate ABC transporter permease</fullName>
    </submittedName>
</protein>
<dbReference type="RefSeq" id="WP_137697855.1">
    <property type="nucleotide sequence ID" value="NZ_CP061336.1"/>
</dbReference>
<dbReference type="Pfam" id="PF00528">
    <property type="entry name" value="BPD_transp_1"/>
    <property type="match status" value="1"/>
</dbReference>
<evidence type="ECO:0000256" key="3">
    <source>
        <dbReference type="ARBA" id="ARBA00022475"/>
    </source>
</evidence>
<evidence type="ECO:0000313" key="9">
    <source>
        <dbReference type="Proteomes" id="UP000306409"/>
    </source>
</evidence>
<dbReference type="SUPFAM" id="SSF161098">
    <property type="entry name" value="MetI-like"/>
    <property type="match status" value="1"/>
</dbReference>
<proteinExistence type="inferred from homology"/>
<feature type="transmembrane region" description="Helical" evidence="7">
    <location>
        <begin position="243"/>
        <end position="264"/>
    </location>
</feature>
<evidence type="ECO:0000256" key="6">
    <source>
        <dbReference type="ARBA" id="ARBA00023136"/>
    </source>
</evidence>
<dbReference type="KEGG" id="rher:EHE19_012755"/>
<dbReference type="AlphaFoldDB" id="A0A4U7JHZ1"/>
<dbReference type="PROSITE" id="PS50928">
    <property type="entry name" value="ABC_TM1"/>
    <property type="match status" value="1"/>
</dbReference>
<keyword evidence="9" id="KW-1185">Reference proteome</keyword>
<keyword evidence="6 7" id="KW-0472">Membrane</keyword>
<keyword evidence="4 7" id="KW-0812">Transmembrane</keyword>
<dbReference type="Gene3D" id="1.10.3720.10">
    <property type="entry name" value="MetI-like"/>
    <property type="match status" value="1"/>
</dbReference>
<evidence type="ECO:0000256" key="2">
    <source>
        <dbReference type="ARBA" id="ARBA00022448"/>
    </source>
</evidence>
<dbReference type="InterPro" id="IPR000515">
    <property type="entry name" value="MetI-like"/>
</dbReference>
<feature type="transmembrane region" description="Helical" evidence="7">
    <location>
        <begin position="185"/>
        <end position="208"/>
    </location>
</feature>
<keyword evidence="5 7" id="KW-1133">Transmembrane helix</keyword>
<evidence type="ECO:0000313" key="8">
    <source>
        <dbReference type="EMBL" id="QNU65774.1"/>
    </source>
</evidence>
<gene>
    <name evidence="8" type="ORF">EHE19_012755</name>
</gene>
<evidence type="ECO:0000256" key="7">
    <source>
        <dbReference type="RuleBase" id="RU363032"/>
    </source>
</evidence>
<dbReference type="PANTHER" id="PTHR43744:SF8">
    <property type="entry name" value="SN-GLYCEROL-3-PHOSPHATE TRANSPORT SYSTEM PERMEASE PROTEIN UGPE"/>
    <property type="match status" value="1"/>
</dbReference>
<dbReference type="EMBL" id="CP061336">
    <property type="protein sequence ID" value="QNU65774.1"/>
    <property type="molecule type" value="Genomic_DNA"/>
</dbReference>
<keyword evidence="3" id="KW-1003">Cell membrane</keyword>
<organism evidence="8 9">
    <name type="scientific">Ruminiclostridium herbifermentans</name>
    <dbReference type="NCBI Taxonomy" id="2488810"/>
    <lineage>
        <taxon>Bacteria</taxon>
        <taxon>Bacillati</taxon>
        <taxon>Bacillota</taxon>
        <taxon>Clostridia</taxon>
        <taxon>Eubacteriales</taxon>
        <taxon>Oscillospiraceae</taxon>
        <taxon>Ruminiclostridium</taxon>
    </lineage>
</organism>
<keyword evidence="2 7" id="KW-0813">Transport</keyword>
<accession>A0A4U7JHZ1</accession>
<feature type="transmembrane region" description="Helical" evidence="7">
    <location>
        <begin position="144"/>
        <end position="164"/>
    </location>
</feature>
<dbReference type="GO" id="GO:0005886">
    <property type="term" value="C:plasma membrane"/>
    <property type="evidence" value="ECO:0007669"/>
    <property type="project" value="UniProtKB-SubCell"/>
</dbReference>
<name>A0A4U7JHZ1_9FIRM</name>
<feature type="transmembrane region" description="Helical" evidence="7">
    <location>
        <begin position="77"/>
        <end position="98"/>
    </location>
</feature>
<evidence type="ECO:0000256" key="1">
    <source>
        <dbReference type="ARBA" id="ARBA00004651"/>
    </source>
</evidence>